<dbReference type="EMBL" id="PYAT01000003">
    <property type="protein sequence ID" value="PSL41178.1"/>
    <property type="molecule type" value="Genomic_DNA"/>
</dbReference>
<dbReference type="FunFam" id="1.20.58.220:FF:000004">
    <property type="entry name" value="Phosphate-specific transport system accessory protein PhoU"/>
    <property type="match status" value="1"/>
</dbReference>
<keyword evidence="4 7" id="KW-0813">Transport</keyword>
<evidence type="ECO:0000313" key="9">
    <source>
        <dbReference type="EMBL" id="PSL41178.1"/>
    </source>
</evidence>
<dbReference type="InterPro" id="IPR038078">
    <property type="entry name" value="PhoU-like_sf"/>
</dbReference>
<comment type="caution">
    <text evidence="9">The sequence shown here is derived from an EMBL/GenBank/DDBJ whole genome shotgun (WGS) entry which is preliminary data.</text>
</comment>
<evidence type="ECO:0000256" key="7">
    <source>
        <dbReference type="PIRNR" id="PIRNR003107"/>
    </source>
</evidence>
<dbReference type="OrthoDB" id="9814256at2"/>
<dbReference type="AlphaFoldDB" id="A0A2P8H4N4"/>
<keyword evidence="5 7" id="KW-0963">Cytoplasm</keyword>
<organism evidence="9 10">
    <name type="scientific">Planomicrobium soli</name>
    <dbReference type="NCBI Taxonomy" id="1176648"/>
    <lineage>
        <taxon>Bacteria</taxon>
        <taxon>Bacillati</taxon>
        <taxon>Bacillota</taxon>
        <taxon>Bacilli</taxon>
        <taxon>Bacillales</taxon>
        <taxon>Caryophanaceae</taxon>
        <taxon>Planomicrobium</taxon>
    </lineage>
</organism>
<accession>A0A2P8H4N4</accession>
<reference evidence="9 10" key="1">
    <citation type="submission" date="2018-03" db="EMBL/GenBank/DDBJ databases">
        <title>Genomic Encyclopedia of Type Strains, Phase III (KMG-III): the genomes of soil and plant-associated and newly described type strains.</title>
        <authorList>
            <person name="Whitman W."/>
        </authorList>
    </citation>
    <scope>NUCLEOTIDE SEQUENCE [LARGE SCALE GENOMIC DNA]</scope>
    <source>
        <strain evidence="9 10">CGMCC 1.12259</strain>
    </source>
</reference>
<feature type="domain" description="PhoU" evidence="8">
    <location>
        <begin position="121"/>
        <end position="205"/>
    </location>
</feature>
<sequence length="219" mass="24825">MSVREKFDLELNLAQNQLIELSTMAIGALDKSIDALINHDIDAALEVIEDDADINMVEEEINDRVILIIAKQAPVATDLRRLVVLIKIASDLERIGDYAVNIAKETIRIGKDELVTPIELIKQMRNLATAMLRQVIEAFIEEDVVKGKEIAELDDQVDELYGEAIRKLMFTGSQHPDKLSQITQLAFIARYMERSADHATNIAEQLFYLVRGKHYHLNE</sequence>
<dbReference type="PANTHER" id="PTHR42930:SF3">
    <property type="entry name" value="PHOSPHATE-SPECIFIC TRANSPORT SYSTEM ACCESSORY PROTEIN PHOU"/>
    <property type="match status" value="1"/>
</dbReference>
<comment type="function">
    <text evidence="7">Plays a role in the regulation of phosphate uptake.</text>
</comment>
<dbReference type="Proteomes" id="UP000242682">
    <property type="component" value="Unassembled WGS sequence"/>
</dbReference>
<keyword evidence="6 7" id="KW-0592">Phosphate transport</keyword>
<dbReference type="Pfam" id="PF01895">
    <property type="entry name" value="PhoU"/>
    <property type="match status" value="2"/>
</dbReference>
<comment type="similarity">
    <text evidence="2 7">Belongs to the PhoU family.</text>
</comment>
<dbReference type="GO" id="GO:0045936">
    <property type="term" value="P:negative regulation of phosphate metabolic process"/>
    <property type="evidence" value="ECO:0007669"/>
    <property type="project" value="InterPro"/>
</dbReference>
<evidence type="ECO:0000256" key="2">
    <source>
        <dbReference type="ARBA" id="ARBA00008107"/>
    </source>
</evidence>
<dbReference type="PIRSF" id="PIRSF003107">
    <property type="entry name" value="PhoU"/>
    <property type="match status" value="1"/>
</dbReference>
<dbReference type="InterPro" id="IPR026022">
    <property type="entry name" value="PhoU_dom"/>
</dbReference>
<dbReference type="GO" id="GO:0030643">
    <property type="term" value="P:intracellular phosphate ion homeostasis"/>
    <property type="evidence" value="ECO:0007669"/>
    <property type="project" value="InterPro"/>
</dbReference>
<dbReference type="RefSeq" id="WP_106532676.1">
    <property type="nucleotide sequence ID" value="NZ_PYAT01000003.1"/>
</dbReference>
<name>A0A2P8H4N4_9BACL</name>
<evidence type="ECO:0000256" key="1">
    <source>
        <dbReference type="ARBA" id="ARBA00004496"/>
    </source>
</evidence>
<dbReference type="GO" id="GO:0005737">
    <property type="term" value="C:cytoplasm"/>
    <property type="evidence" value="ECO:0007669"/>
    <property type="project" value="UniProtKB-SubCell"/>
</dbReference>
<proteinExistence type="inferred from homology"/>
<evidence type="ECO:0000256" key="6">
    <source>
        <dbReference type="ARBA" id="ARBA00022592"/>
    </source>
</evidence>
<protein>
    <recommendedName>
        <fullName evidence="7">Phosphate-specific transport system accessory protein PhoU</fullName>
    </recommendedName>
</protein>
<evidence type="ECO:0000256" key="4">
    <source>
        <dbReference type="ARBA" id="ARBA00022448"/>
    </source>
</evidence>
<dbReference type="SUPFAM" id="SSF109755">
    <property type="entry name" value="PhoU-like"/>
    <property type="match status" value="1"/>
</dbReference>
<evidence type="ECO:0000313" key="10">
    <source>
        <dbReference type="Proteomes" id="UP000242682"/>
    </source>
</evidence>
<comment type="subunit">
    <text evidence="3 7">Homodimer.</text>
</comment>
<keyword evidence="10" id="KW-1185">Reference proteome</keyword>
<comment type="subcellular location">
    <subcellularLocation>
        <location evidence="1 7">Cytoplasm</location>
    </subcellularLocation>
</comment>
<evidence type="ECO:0000256" key="5">
    <source>
        <dbReference type="ARBA" id="ARBA00022490"/>
    </source>
</evidence>
<dbReference type="NCBIfam" id="TIGR02135">
    <property type="entry name" value="phoU_full"/>
    <property type="match status" value="1"/>
</dbReference>
<gene>
    <name evidence="9" type="ORF">B0H99_103314</name>
</gene>
<dbReference type="PANTHER" id="PTHR42930">
    <property type="entry name" value="PHOSPHATE-SPECIFIC TRANSPORT SYSTEM ACCESSORY PROTEIN PHOU"/>
    <property type="match status" value="1"/>
</dbReference>
<dbReference type="GO" id="GO:0006817">
    <property type="term" value="P:phosphate ion transport"/>
    <property type="evidence" value="ECO:0007669"/>
    <property type="project" value="UniProtKB-KW"/>
</dbReference>
<evidence type="ECO:0000259" key="8">
    <source>
        <dbReference type="Pfam" id="PF01895"/>
    </source>
</evidence>
<dbReference type="InterPro" id="IPR028366">
    <property type="entry name" value="PhoU"/>
</dbReference>
<evidence type="ECO:0000256" key="3">
    <source>
        <dbReference type="ARBA" id="ARBA00011738"/>
    </source>
</evidence>
<dbReference type="Gene3D" id="1.20.58.220">
    <property type="entry name" value="Phosphate transport system protein phou homolog 2, domain 2"/>
    <property type="match status" value="1"/>
</dbReference>
<feature type="domain" description="PhoU" evidence="8">
    <location>
        <begin position="19"/>
        <end position="105"/>
    </location>
</feature>